<accession>A0AAX1N423</accession>
<dbReference type="PANTHER" id="PTHR33608">
    <property type="entry name" value="BLL2464 PROTEIN"/>
    <property type="match status" value="1"/>
</dbReference>
<dbReference type="InterPro" id="IPR002881">
    <property type="entry name" value="DUF58"/>
</dbReference>
<dbReference type="PANTHER" id="PTHR33608:SF12">
    <property type="entry name" value="DUF58 DOMAIN-CONTAINING PROTEIN"/>
    <property type="match status" value="1"/>
</dbReference>
<dbReference type="InterPro" id="IPR036465">
    <property type="entry name" value="vWFA_dom_sf"/>
</dbReference>
<organism evidence="2 3">
    <name type="scientific">Flammeovirga yaeyamensis</name>
    <dbReference type="NCBI Taxonomy" id="367791"/>
    <lineage>
        <taxon>Bacteria</taxon>
        <taxon>Pseudomonadati</taxon>
        <taxon>Bacteroidota</taxon>
        <taxon>Cytophagia</taxon>
        <taxon>Cytophagales</taxon>
        <taxon>Flammeovirgaceae</taxon>
        <taxon>Flammeovirga</taxon>
    </lineage>
</organism>
<protein>
    <submittedName>
        <fullName evidence="2">DUF58 domain-containing protein</fullName>
    </submittedName>
</protein>
<dbReference type="RefSeq" id="WP_169664796.1">
    <property type="nucleotide sequence ID" value="NZ_CP076132.1"/>
</dbReference>
<name>A0AAX1N423_9BACT</name>
<sequence length="311" mass="35538">MKKIDKNGDLNPVNVTLNELHGLQFEASGFSFLPKYKVQSLLAGRHKSAMRGRGLDFKEVRAYVAGDDIRNIDWKVTARTQKTHTKVFSEERERPVLLVVDQSSSMFFGTQQFLKSTISAHLCALGAWRTVEVGDRVGAFVFNDTEYQQIRPQRSTTAILQMLKTVEVYNQKLSAEEAPKSKTALLESVFQKIRSSVNHDYLIIIISDLRGISDKSLHHIFNLKRHNDVMVFHVEDEWEKDLPMTTLSLSNSEKQVSISNLMKKERDRQSKSFANDKELLTDQFAEYGIPLLTFTTSERASAQVRTLLKDH</sequence>
<dbReference type="Gene3D" id="3.40.50.410">
    <property type="entry name" value="von Willebrand factor, type A domain"/>
    <property type="match status" value="1"/>
</dbReference>
<evidence type="ECO:0000313" key="3">
    <source>
        <dbReference type="Proteomes" id="UP000678679"/>
    </source>
</evidence>
<feature type="domain" description="DUF58" evidence="1">
    <location>
        <begin position="59"/>
        <end position="268"/>
    </location>
</feature>
<keyword evidence="3" id="KW-1185">Reference proteome</keyword>
<evidence type="ECO:0000259" key="1">
    <source>
        <dbReference type="Pfam" id="PF01882"/>
    </source>
</evidence>
<dbReference type="Pfam" id="PF01882">
    <property type="entry name" value="DUF58"/>
    <property type="match status" value="1"/>
</dbReference>
<evidence type="ECO:0000313" key="2">
    <source>
        <dbReference type="EMBL" id="QWG02275.1"/>
    </source>
</evidence>
<dbReference type="AlphaFoldDB" id="A0AAX1N423"/>
<proteinExistence type="predicted"/>
<gene>
    <name evidence="2" type="ORF">KMW28_01445</name>
</gene>
<reference evidence="2 3" key="1">
    <citation type="submission" date="2021-05" db="EMBL/GenBank/DDBJ databases">
        <title>Comparative genomic studies on the polysaccharide-degrading batcterial strains of the Flammeovirga genus.</title>
        <authorList>
            <person name="Zewei F."/>
            <person name="Zheng Z."/>
            <person name="Yu L."/>
            <person name="Ruyue G."/>
            <person name="Yanhong M."/>
            <person name="Yuanyuan C."/>
            <person name="Jingyan G."/>
            <person name="Wenjun H."/>
        </authorList>
    </citation>
    <scope>NUCLEOTIDE SEQUENCE [LARGE SCALE GENOMIC DNA]</scope>
    <source>
        <strain evidence="2 3">NBRC:100898</strain>
    </source>
</reference>
<dbReference type="KEGG" id="fya:KMW28_01445"/>
<dbReference type="EMBL" id="CP076132">
    <property type="protein sequence ID" value="QWG02275.1"/>
    <property type="molecule type" value="Genomic_DNA"/>
</dbReference>
<dbReference type="Proteomes" id="UP000678679">
    <property type="component" value="Chromosome 1"/>
</dbReference>
<dbReference type="SUPFAM" id="SSF53300">
    <property type="entry name" value="vWA-like"/>
    <property type="match status" value="1"/>
</dbReference>